<feature type="region of interest" description="Disordered" evidence="6">
    <location>
        <begin position="1"/>
        <end position="24"/>
    </location>
</feature>
<evidence type="ECO:0000313" key="9">
    <source>
        <dbReference type="Proteomes" id="UP000650467"/>
    </source>
</evidence>
<dbReference type="EMBL" id="JAEHOC010000025">
    <property type="protein sequence ID" value="KAG2431207.1"/>
    <property type="molecule type" value="Genomic_DNA"/>
</dbReference>
<feature type="compositionally biased region" description="Gly residues" evidence="6">
    <location>
        <begin position="358"/>
        <end position="374"/>
    </location>
</feature>
<feature type="domain" description="Alpha-ketoglutarate-dependent dioxygenase AlkB-like" evidence="7">
    <location>
        <begin position="187"/>
        <end position="296"/>
    </location>
</feature>
<dbReference type="AlphaFoldDB" id="A0A835STI6"/>
<keyword evidence="2" id="KW-0479">Metal-binding</keyword>
<name>A0A835STI6_CHLIN</name>
<organism evidence="8 9">
    <name type="scientific">Chlamydomonas incerta</name>
    <dbReference type="NCBI Taxonomy" id="51695"/>
    <lineage>
        <taxon>Eukaryota</taxon>
        <taxon>Viridiplantae</taxon>
        <taxon>Chlorophyta</taxon>
        <taxon>core chlorophytes</taxon>
        <taxon>Chlorophyceae</taxon>
        <taxon>CS clade</taxon>
        <taxon>Chlamydomonadales</taxon>
        <taxon>Chlamydomonadaceae</taxon>
        <taxon>Chlamydomonas</taxon>
    </lineage>
</organism>
<feature type="region of interest" description="Disordered" evidence="6">
    <location>
        <begin position="317"/>
        <end position="336"/>
    </location>
</feature>
<protein>
    <recommendedName>
        <fullName evidence="7">Alpha-ketoglutarate-dependent dioxygenase AlkB-like domain-containing protein</fullName>
    </recommendedName>
</protein>
<dbReference type="InterPro" id="IPR032862">
    <property type="entry name" value="ALKBH6"/>
</dbReference>
<keyword evidence="9" id="KW-1185">Reference proteome</keyword>
<sequence length="406" mass="39852">MVDSLSSRSSAGQGEPAAVASGSGAPVWHRVAAGRLESLFYVPDYVGLGEEAALLREVRASRAKWVQLSGRRLQNHGGVVHAKGLIPAPLPSWLQPLLSRLAVEQPPPPPPHPLQAGAGDTDAPLEQQQQQQCGGAREGGGGREGAAAATACTPPPPPSAASQPPPTPLPSPPPPPAAPPAAGGTLYGGRPPNHVLVNSYMPGEGIMPHEDGPAYHPAVAILSLGGPAVLRFSRKRREEGQEEGQGAGSGSSGSSSGGGSSGYVASVLLLPRSLVVFSGEAFTDCLHSIQEVHEELIDESVANLHLCGGGGGGGPAGGGGPGGGGGSGDRAGGGRGLAAATEAADVAGAAAAAAPGAGDGAGAGAGAGSGGGQLAVGSRLPRGGERISLTVRRVAKVMPSILRPRG</sequence>
<keyword evidence="3" id="KW-0223">Dioxygenase</keyword>
<feature type="region of interest" description="Disordered" evidence="6">
    <location>
        <begin position="358"/>
        <end position="382"/>
    </location>
</feature>
<feature type="compositionally biased region" description="Polar residues" evidence="6">
    <location>
        <begin position="1"/>
        <end position="12"/>
    </location>
</feature>
<feature type="compositionally biased region" description="Gly residues" evidence="6">
    <location>
        <begin position="243"/>
        <end position="258"/>
    </location>
</feature>
<evidence type="ECO:0000259" key="7">
    <source>
        <dbReference type="Pfam" id="PF13532"/>
    </source>
</evidence>
<dbReference type="OrthoDB" id="412814at2759"/>
<evidence type="ECO:0000256" key="3">
    <source>
        <dbReference type="ARBA" id="ARBA00022964"/>
    </source>
</evidence>
<accession>A0A835STI6</accession>
<dbReference type="GO" id="GO:0005634">
    <property type="term" value="C:nucleus"/>
    <property type="evidence" value="ECO:0007669"/>
    <property type="project" value="TreeGrafter"/>
</dbReference>
<comment type="similarity">
    <text evidence="1">Belongs to the alkB family.</text>
</comment>
<dbReference type="Gene3D" id="2.60.120.590">
    <property type="entry name" value="Alpha-ketoglutarate-dependent dioxygenase AlkB-like"/>
    <property type="match status" value="1"/>
</dbReference>
<feature type="region of interest" description="Disordered" evidence="6">
    <location>
        <begin position="236"/>
        <end position="258"/>
    </location>
</feature>
<evidence type="ECO:0000256" key="4">
    <source>
        <dbReference type="ARBA" id="ARBA00023002"/>
    </source>
</evidence>
<dbReference type="GO" id="GO:0046872">
    <property type="term" value="F:metal ion binding"/>
    <property type="evidence" value="ECO:0007669"/>
    <property type="project" value="UniProtKB-KW"/>
</dbReference>
<feature type="compositionally biased region" description="Pro residues" evidence="6">
    <location>
        <begin position="153"/>
        <end position="179"/>
    </location>
</feature>
<evidence type="ECO:0000256" key="2">
    <source>
        <dbReference type="ARBA" id="ARBA00022723"/>
    </source>
</evidence>
<dbReference type="SUPFAM" id="SSF51197">
    <property type="entry name" value="Clavaminate synthase-like"/>
    <property type="match status" value="1"/>
</dbReference>
<keyword evidence="4" id="KW-0560">Oxidoreductase</keyword>
<gene>
    <name evidence="8" type="ORF">HXX76_009735</name>
</gene>
<dbReference type="GO" id="GO:0051213">
    <property type="term" value="F:dioxygenase activity"/>
    <property type="evidence" value="ECO:0007669"/>
    <property type="project" value="UniProtKB-KW"/>
</dbReference>
<dbReference type="InterPro" id="IPR037151">
    <property type="entry name" value="AlkB-like_sf"/>
</dbReference>
<feature type="compositionally biased region" description="Low complexity" evidence="6">
    <location>
        <begin position="124"/>
        <end position="135"/>
    </location>
</feature>
<feature type="region of interest" description="Disordered" evidence="6">
    <location>
        <begin position="102"/>
        <end position="190"/>
    </location>
</feature>
<evidence type="ECO:0000313" key="8">
    <source>
        <dbReference type="EMBL" id="KAG2431207.1"/>
    </source>
</evidence>
<evidence type="ECO:0000256" key="6">
    <source>
        <dbReference type="SAM" id="MobiDB-lite"/>
    </source>
</evidence>
<dbReference type="Pfam" id="PF13532">
    <property type="entry name" value="2OG-FeII_Oxy_2"/>
    <property type="match status" value="1"/>
</dbReference>
<proteinExistence type="inferred from homology"/>
<comment type="caution">
    <text evidence="8">The sequence shown here is derived from an EMBL/GenBank/DDBJ whole genome shotgun (WGS) entry which is preliminary data.</text>
</comment>
<dbReference type="InterPro" id="IPR027450">
    <property type="entry name" value="AlkB-like"/>
</dbReference>
<dbReference type="PANTHER" id="PTHR46030">
    <property type="entry name" value="ALPHA-KETOGLUTARATE-DEPENDENT DIOXYGENASE ALKB HOMOLOG 6"/>
    <property type="match status" value="1"/>
</dbReference>
<keyword evidence="5" id="KW-0408">Iron</keyword>
<dbReference type="PANTHER" id="PTHR46030:SF1">
    <property type="entry name" value="ALPHA-KETOGLUTARATE-DEPENDENT DIOXYGENASE ALKB HOMOLOG 6"/>
    <property type="match status" value="1"/>
</dbReference>
<dbReference type="Proteomes" id="UP000650467">
    <property type="component" value="Unassembled WGS sequence"/>
</dbReference>
<evidence type="ECO:0000256" key="5">
    <source>
        <dbReference type="ARBA" id="ARBA00023004"/>
    </source>
</evidence>
<reference evidence="8" key="1">
    <citation type="journal article" date="2020" name="bioRxiv">
        <title>Comparative genomics of Chlamydomonas.</title>
        <authorList>
            <person name="Craig R.J."/>
            <person name="Hasan A.R."/>
            <person name="Ness R.W."/>
            <person name="Keightley P.D."/>
        </authorList>
    </citation>
    <scope>NUCLEOTIDE SEQUENCE</scope>
    <source>
        <strain evidence="8">SAG 7.73</strain>
    </source>
</reference>
<evidence type="ECO:0000256" key="1">
    <source>
        <dbReference type="ARBA" id="ARBA00007879"/>
    </source>
</evidence>